<accession>A0ABD5NFE9</accession>
<dbReference type="RefSeq" id="WP_232570997.1">
    <property type="nucleotide sequence ID" value="NZ_CP089466.1"/>
</dbReference>
<dbReference type="AlphaFoldDB" id="A0ABD5NFE9"/>
<dbReference type="Pfam" id="PF24430">
    <property type="entry name" value="DUF7553"/>
    <property type="match status" value="1"/>
</dbReference>
<sequence length="89" mass="9844">MTRDHLTTAAELLDDASERADGDLGERLRGQADALFALADRDRGPDHGRLDRHMHALRDIESEADDDLAETVERALAELTEYRSGVEGV</sequence>
<keyword evidence="3" id="KW-1185">Reference proteome</keyword>
<name>A0ABD5NFE9_9EURY</name>
<reference evidence="2 3" key="1">
    <citation type="journal article" date="2019" name="Int. J. Syst. Evol. Microbiol.">
        <title>The Global Catalogue of Microorganisms (GCM) 10K type strain sequencing project: providing services to taxonomists for standard genome sequencing and annotation.</title>
        <authorList>
            <consortium name="The Broad Institute Genomics Platform"/>
            <consortium name="The Broad Institute Genome Sequencing Center for Infectious Disease"/>
            <person name="Wu L."/>
            <person name="Ma J."/>
        </authorList>
    </citation>
    <scope>NUCLEOTIDE SEQUENCE [LARGE SCALE GENOMIC DNA]</scope>
    <source>
        <strain evidence="2 3">CGMCC 1.12562</strain>
    </source>
</reference>
<evidence type="ECO:0000313" key="3">
    <source>
        <dbReference type="Proteomes" id="UP001595660"/>
    </source>
</evidence>
<dbReference type="GeneID" id="69119123"/>
<dbReference type="Proteomes" id="UP001595660">
    <property type="component" value="Unassembled WGS sequence"/>
</dbReference>
<dbReference type="EMBL" id="JBHRWN010000002">
    <property type="protein sequence ID" value="MFC3477884.1"/>
    <property type="molecule type" value="Genomic_DNA"/>
</dbReference>
<proteinExistence type="predicted"/>
<dbReference type="InterPro" id="IPR055975">
    <property type="entry name" value="DUF7553"/>
</dbReference>
<protein>
    <submittedName>
        <fullName evidence="2">Uncharacterized protein</fullName>
    </submittedName>
</protein>
<feature type="region of interest" description="Disordered" evidence="1">
    <location>
        <begin position="1"/>
        <end position="23"/>
    </location>
</feature>
<evidence type="ECO:0000313" key="2">
    <source>
        <dbReference type="EMBL" id="MFC3477884.1"/>
    </source>
</evidence>
<gene>
    <name evidence="2" type="ORF">ACFOKC_09110</name>
</gene>
<evidence type="ECO:0000256" key="1">
    <source>
        <dbReference type="SAM" id="MobiDB-lite"/>
    </source>
</evidence>
<comment type="caution">
    <text evidence="2">The sequence shown here is derived from an EMBL/GenBank/DDBJ whole genome shotgun (WGS) entry which is preliminary data.</text>
</comment>
<organism evidence="2 3">
    <name type="scientific">Halobacterium litoreum</name>
    <dbReference type="NCBI Taxonomy" id="2039234"/>
    <lineage>
        <taxon>Archaea</taxon>
        <taxon>Methanobacteriati</taxon>
        <taxon>Methanobacteriota</taxon>
        <taxon>Stenosarchaea group</taxon>
        <taxon>Halobacteria</taxon>
        <taxon>Halobacteriales</taxon>
        <taxon>Halobacteriaceae</taxon>
        <taxon>Halobacterium</taxon>
    </lineage>
</organism>